<sequence>MAARTIPDPARPLYPLEARLPSRFEDFFLPPSPPNPLPLSVWEHSVLPPCATSGEKDDWNSASVWARDAKRSPGVIGAPRPKLTAVTTPVDRAAAIYAPRWPELAWARPSDQTTTPSTERPISECSSSIPSEILMDRDQVKTCFHSSSTTTNYGRPSSVHFGDGVTARMNGEQAKAHSLRRPANRDEFDGPSQFLEKPIDCACEPQEEDLPTLPASLTIMEQDEILAQARARLSQCAFDFVARYQFPIPLEPDRRPVRVPGDREWSEWVYLLKRLATKRRIPARVLYQGQIKQFIMVMGSSLEMRHVPATATSPTRTPRDDRHILQLLSSGLQVAKILKDAAAMQDLDSLYMRTERLILSRRASPELTHPW</sequence>
<keyword evidence="2" id="KW-1185">Reference proteome</keyword>
<gene>
    <name evidence="1" type="ORF">K470DRAFT_260992</name>
</gene>
<name>A0A6A7BPI0_9PEZI</name>
<evidence type="ECO:0000313" key="1">
    <source>
        <dbReference type="EMBL" id="KAF2857266.1"/>
    </source>
</evidence>
<proteinExistence type="predicted"/>
<protein>
    <submittedName>
        <fullName evidence="1">Uncharacterized protein</fullName>
    </submittedName>
</protein>
<dbReference type="AlphaFoldDB" id="A0A6A7BPI0"/>
<dbReference type="EMBL" id="MU006054">
    <property type="protein sequence ID" value="KAF2857266.1"/>
    <property type="molecule type" value="Genomic_DNA"/>
</dbReference>
<dbReference type="OrthoDB" id="5369511at2759"/>
<dbReference type="Proteomes" id="UP000799421">
    <property type="component" value="Unassembled WGS sequence"/>
</dbReference>
<evidence type="ECO:0000313" key="2">
    <source>
        <dbReference type="Proteomes" id="UP000799421"/>
    </source>
</evidence>
<organism evidence="1 2">
    <name type="scientific">Piedraia hortae CBS 480.64</name>
    <dbReference type="NCBI Taxonomy" id="1314780"/>
    <lineage>
        <taxon>Eukaryota</taxon>
        <taxon>Fungi</taxon>
        <taxon>Dikarya</taxon>
        <taxon>Ascomycota</taxon>
        <taxon>Pezizomycotina</taxon>
        <taxon>Dothideomycetes</taxon>
        <taxon>Dothideomycetidae</taxon>
        <taxon>Capnodiales</taxon>
        <taxon>Piedraiaceae</taxon>
        <taxon>Piedraia</taxon>
    </lineage>
</organism>
<accession>A0A6A7BPI0</accession>
<reference evidence="1" key="1">
    <citation type="journal article" date="2020" name="Stud. Mycol.">
        <title>101 Dothideomycetes genomes: a test case for predicting lifestyles and emergence of pathogens.</title>
        <authorList>
            <person name="Haridas S."/>
            <person name="Albert R."/>
            <person name="Binder M."/>
            <person name="Bloem J."/>
            <person name="Labutti K."/>
            <person name="Salamov A."/>
            <person name="Andreopoulos B."/>
            <person name="Baker S."/>
            <person name="Barry K."/>
            <person name="Bills G."/>
            <person name="Bluhm B."/>
            <person name="Cannon C."/>
            <person name="Castanera R."/>
            <person name="Culley D."/>
            <person name="Daum C."/>
            <person name="Ezra D."/>
            <person name="Gonzalez J."/>
            <person name="Henrissat B."/>
            <person name="Kuo A."/>
            <person name="Liang C."/>
            <person name="Lipzen A."/>
            <person name="Lutzoni F."/>
            <person name="Magnuson J."/>
            <person name="Mondo S."/>
            <person name="Nolan M."/>
            <person name="Ohm R."/>
            <person name="Pangilinan J."/>
            <person name="Park H.-J."/>
            <person name="Ramirez L."/>
            <person name="Alfaro M."/>
            <person name="Sun H."/>
            <person name="Tritt A."/>
            <person name="Yoshinaga Y."/>
            <person name="Zwiers L.-H."/>
            <person name="Turgeon B."/>
            <person name="Goodwin S."/>
            <person name="Spatafora J."/>
            <person name="Crous P."/>
            <person name="Grigoriev I."/>
        </authorList>
    </citation>
    <scope>NUCLEOTIDE SEQUENCE</scope>
    <source>
        <strain evidence="1">CBS 480.64</strain>
    </source>
</reference>